<protein>
    <submittedName>
        <fullName evidence="1">Uncharacterized protein</fullName>
    </submittedName>
</protein>
<dbReference type="AlphaFoldDB" id="A0AAU7DVY1"/>
<evidence type="ECO:0000313" key="1">
    <source>
        <dbReference type="EMBL" id="XBH21998.1"/>
    </source>
</evidence>
<organism evidence="1">
    <name type="scientific">Jonesiaceae bacterium BS-20</name>
    <dbReference type="NCBI Taxonomy" id="3120821"/>
    <lineage>
        <taxon>Bacteria</taxon>
        <taxon>Bacillati</taxon>
        <taxon>Actinomycetota</taxon>
        <taxon>Actinomycetes</taxon>
        <taxon>Micrococcales</taxon>
        <taxon>Jonesiaceae</taxon>
    </lineage>
</organism>
<sequence>MPAPKMKFPPTFFTKVADTAAGRGVGWLAIAEVLAVPDAGLVSRLRDGSLAQVWTQSAAWLGEDQHMLTAELMSLGVFSRSAGRRSADQDLVDLAADHELVVGDQSELIGLIAELAGQCSAEASAWSSGDLIIGKELRASQREFTDANIAPPLTQLCARIVAGAQRNIWRTLAKLVLAYLSADTGKDYQRAMLDTGRKSGGIVDAKGFLRLLEAEPKNAAK</sequence>
<proteinExistence type="predicted"/>
<gene>
    <name evidence="1" type="ORF">V5R04_01860</name>
</gene>
<reference evidence="1" key="1">
    <citation type="submission" date="2024-02" db="EMBL/GenBank/DDBJ databases">
        <title>Tomenella chthoni gen. nov. sp. nov., a member of the family Jonesiaceae isolated from bat guano.</title>
        <authorList>
            <person name="Miller S.L."/>
            <person name="King J."/>
            <person name="Sankaranarayanan K."/>
            <person name="Lawson P.A."/>
        </authorList>
    </citation>
    <scope>NUCLEOTIDE SEQUENCE</scope>
    <source>
        <strain evidence="1">BS-20</strain>
    </source>
</reference>
<name>A0AAU7DVY1_9MICO</name>
<accession>A0AAU7DVY1</accession>
<dbReference type="EMBL" id="CP146203">
    <property type="protein sequence ID" value="XBH21998.1"/>
    <property type="molecule type" value="Genomic_DNA"/>
</dbReference>